<sequence length="273" mass="31947">MQKNSTRNNIVSEHKDLSVQFSLDGFSFCIKDALSHKPICFTKYSFDQKIATPELLLEKIEHIFSSDPDLQQDFKNTIAIHQSNLATLVPNEYFQEKELKTYLNYNIKTLATDFIAFDDLQCIEAKNVYVPYVNINNYLFQNFGEFEYRHHASVLIDKLLNHTKKDGRSYFFAHVFKSQLDIVVLKDNSLLLYNSYPFNTKEDFLYYLLFTAEQLGLDPNEFQLTFSGDIEENSAIYTITYQYIRNINFISTTSNFFNNSNDFSNHSNFILIS</sequence>
<dbReference type="Proteomes" id="UP000231564">
    <property type="component" value="Chromosome MARIT"/>
</dbReference>
<organism evidence="1 2">
    <name type="scientific">Tenacibaculum maritimum NCIMB 2154</name>
    <dbReference type="NCBI Taxonomy" id="1349785"/>
    <lineage>
        <taxon>Bacteria</taxon>
        <taxon>Pseudomonadati</taxon>
        <taxon>Bacteroidota</taxon>
        <taxon>Flavobacteriia</taxon>
        <taxon>Flavobacteriales</taxon>
        <taxon>Flavobacteriaceae</taxon>
        <taxon>Tenacibaculum</taxon>
    </lineage>
</organism>
<accession>A0A2H1EB59</accession>
<reference evidence="1 2" key="1">
    <citation type="submission" date="2016-11" db="EMBL/GenBank/DDBJ databases">
        <authorList>
            <person name="Jaros S."/>
            <person name="Januszkiewicz K."/>
            <person name="Wedrychowicz H."/>
        </authorList>
    </citation>
    <scope>NUCLEOTIDE SEQUENCE [LARGE SCALE GENOMIC DNA]</scope>
    <source>
        <strain evidence="1">NCIMB 2154T</strain>
    </source>
</reference>
<dbReference type="InterPro" id="IPR024213">
    <property type="entry name" value="DUF3822"/>
</dbReference>
<dbReference type="KEGG" id="tmar:MARIT_1911"/>
<evidence type="ECO:0000313" key="1">
    <source>
        <dbReference type="EMBL" id="SFZ83139.1"/>
    </source>
</evidence>
<dbReference type="Gene3D" id="3.30.420.250">
    <property type="match status" value="1"/>
</dbReference>
<gene>
    <name evidence="1" type="ORF">MARIT_1911</name>
</gene>
<dbReference type="OrthoDB" id="658622at2"/>
<dbReference type="EMBL" id="LT634361">
    <property type="protein sequence ID" value="SFZ83139.1"/>
    <property type="molecule type" value="Genomic_DNA"/>
</dbReference>
<dbReference type="AlphaFoldDB" id="A0A2H1EB59"/>
<name>A0A2H1EB59_9FLAO</name>
<proteinExistence type="predicted"/>
<evidence type="ECO:0008006" key="3">
    <source>
        <dbReference type="Google" id="ProtNLM"/>
    </source>
</evidence>
<dbReference type="Pfam" id="PF12864">
    <property type="entry name" value="DUF3822"/>
    <property type="match status" value="1"/>
</dbReference>
<keyword evidence="2" id="KW-1185">Reference proteome</keyword>
<dbReference type="STRING" id="1349785.GCA_000509405_02866"/>
<dbReference type="GeneID" id="47723411"/>
<dbReference type="RefSeq" id="WP_024739975.1">
    <property type="nucleotide sequence ID" value="NZ_BAUG01000002.1"/>
</dbReference>
<dbReference type="Gene3D" id="3.30.420.260">
    <property type="match status" value="1"/>
</dbReference>
<evidence type="ECO:0000313" key="2">
    <source>
        <dbReference type="Proteomes" id="UP000231564"/>
    </source>
</evidence>
<dbReference type="CDD" id="cd24013">
    <property type="entry name" value="ASKHA_ATPase_BT3980-like"/>
    <property type="match status" value="1"/>
</dbReference>
<protein>
    <recommendedName>
        <fullName evidence="3">DUF3822 domain-containing protein</fullName>
    </recommendedName>
</protein>